<organism evidence="4 5">
    <name type="scientific">Stylosanthes scabra</name>
    <dbReference type="NCBI Taxonomy" id="79078"/>
    <lineage>
        <taxon>Eukaryota</taxon>
        <taxon>Viridiplantae</taxon>
        <taxon>Streptophyta</taxon>
        <taxon>Embryophyta</taxon>
        <taxon>Tracheophyta</taxon>
        <taxon>Spermatophyta</taxon>
        <taxon>Magnoliopsida</taxon>
        <taxon>eudicotyledons</taxon>
        <taxon>Gunneridae</taxon>
        <taxon>Pentapetalae</taxon>
        <taxon>rosids</taxon>
        <taxon>fabids</taxon>
        <taxon>Fabales</taxon>
        <taxon>Fabaceae</taxon>
        <taxon>Papilionoideae</taxon>
        <taxon>50 kb inversion clade</taxon>
        <taxon>dalbergioids sensu lato</taxon>
        <taxon>Dalbergieae</taxon>
        <taxon>Pterocarpus clade</taxon>
        <taxon>Stylosanthes</taxon>
    </lineage>
</organism>
<comment type="caution">
    <text evidence="4">The sequence shown here is derived from an EMBL/GenBank/DDBJ whole genome shotgun (WGS) entry which is preliminary data.</text>
</comment>
<evidence type="ECO:0000256" key="2">
    <source>
        <dbReference type="ARBA" id="ARBA00023134"/>
    </source>
</evidence>
<keyword evidence="2" id="KW-0342">GTP-binding</keyword>
<reference evidence="4 5" key="1">
    <citation type="journal article" date="2023" name="Plants (Basel)">
        <title>Bridging the Gap: Combining Genomics and Transcriptomics Approaches to Understand Stylosanthes scabra, an Orphan Legume from the Brazilian Caatinga.</title>
        <authorList>
            <person name="Ferreira-Neto J.R.C."/>
            <person name="da Silva M.D."/>
            <person name="Binneck E."/>
            <person name="de Melo N.F."/>
            <person name="da Silva R.H."/>
            <person name="de Melo A.L.T.M."/>
            <person name="Pandolfi V."/>
            <person name="Bustamante F.O."/>
            <person name="Brasileiro-Vidal A.C."/>
            <person name="Benko-Iseppon A.M."/>
        </authorList>
    </citation>
    <scope>NUCLEOTIDE SEQUENCE [LARGE SCALE GENOMIC DNA]</scope>
    <source>
        <tissue evidence="4">Leaves</tissue>
    </source>
</reference>
<evidence type="ECO:0000313" key="5">
    <source>
        <dbReference type="Proteomes" id="UP001341840"/>
    </source>
</evidence>
<evidence type="ECO:0000259" key="3">
    <source>
        <dbReference type="Pfam" id="PF00009"/>
    </source>
</evidence>
<dbReference type="Gene3D" id="3.40.50.300">
    <property type="entry name" value="P-loop containing nucleotide triphosphate hydrolases"/>
    <property type="match status" value="1"/>
</dbReference>
<gene>
    <name evidence="4" type="primary">ERF3</name>
    <name evidence="4" type="ORF">PIB30_059845</name>
</gene>
<dbReference type="InterPro" id="IPR050100">
    <property type="entry name" value="TRAFAC_GTPase_members"/>
</dbReference>
<dbReference type="InterPro" id="IPR027417">
    <property type="entry name" value="P-loop_NTPase"/>
</dbReference>
<evidence type="ECO:0000256" key="1">
    <source>
        <dbReference type="ARBA" id="ARBA00022741"/>
    </source>
</evidence>
<keyword evidence="5" id="KW-1185">Reference proteome</keyword>
<dbReference type="Proteomes" id="UP001341840">
    <property type="component" value="Unassembled WGS sequence"/>
</dbReference>
<dbReference type="EMBL" id="JASCZI010242176">
    <property type="protein sequence ID" value="MED6209987.1"/>
    <property type="molecule type" value="Genomic_DNA"/>
</dbReference>
<protein>
    <submittedName>
        <fullName evidence="4">Eukaryotic peptide chain release factor GTP-binding subunit</fullName>
    </submittedName>
</protein>
<dbReference type="SUPFAM" id="SSF52540">
    <property type="entry name" value="P-loop containing nucleoside triphosphate hydrolases"/>
    <property type="match status" value="1"/>
</dbReference>
<accession>A0ABU6YHW0</accession>
<sequence length="72" mass="7951">MGALYFATALGWNESEEERVKGKIVEVGRAHFETETTRFTILDEPGHKSYVPNMISGASQADIGMLLSLSMM</sequence>
<dbReference type="Pfam" id="PF00009">
    <property type="entry name" value="GTP_EFTU"/>
    <property type="match status" value="1"/>
</dbReference>
<feature type="domain" description="Tr-type G" evidence="3">
    <location>
        <begin position="13"/>
        <end position="67"/>
    </location>
</feature>
<dbReference type="InterPro" id="IPR000795">
    <property type="entry name" value="T_Tr_GTP-bd_dom"/>
</dbReference>
<evidence type="ECO:0000313" key="4">
    <source>
        <dbReference type="EMBL" id="MED6209987.1"/>
    </source>
</evidence>
<name>A0ABU6YHW0_9FABA</name>
<proteinExistence type="predicted"/>
<keyword evidence="1" id="KW-0547">Nucleotide-binding</keyword>
<dbReference type="PANTHER" id="PTHR23115">
    <property type="entry name" value="TRANSLATION FACTOR"/>
    <property type="match status" value="1"/>
</dbReference>